<keyword evidence="4" id="KW-1185">Reference proteome</keyword>
<dbReference type="AlphaFoldDB" id="A0A2C6LIG5"/>
<dbReference type="GeneID" id="94423620"/>
<feature type="compositionally biased region" description="Basic and acidic residues" evidence="1">
    <location>
        <begin position="89"/>
        <end position="103"/>
    </location>
</feature>
<feature type="region of interest" description="Disordered" evidence="1">
    <location>
        <begin position="89"/>
        <end position="114"/>
    </location>
</feature>
<evidence type="ECO:0008006" key="5">
    <source>
        <dbReference type="Google" id="ProtNLM"/>
    </source>
</evidence>
<feature type="region of interest" description="Disordered" evidence="1">
    <location>
        <begin position="42"/>
        <end position="69"/>
    </location>
</feature>
<keyword evidence="2" id="KW-0732">Signal</keyword>
<feature type="signal peptide" evidence="2">
    <location>
        <begin position="1"/>
        <end position="36"/>
    </location>
</feature>
<feature type="compositionally biased region" description="Basic and acidic residues" evidence="1">
    <location>
        <begin position="42"/>
        <end position="54"/>
    </location>
</feature>
<comment type="caution">
    <text evidence="3">The sequence shown here is derived from an EMBL/GenBank/DDBJ whole genome shotgun (WGS) entry which is preliminary data.</text>
</comment>
<dbReference type="VEuPathDB" id="ToxoDB:CSUI_000175"/>
<dbReference type="EMBL" id="MIGC01000072">
    <property type="protein sequence ID" value="PHJ25996.1"/>
    <property type="molecule type" value="Genomic_DNA"/>
</dbReference>
<evidence type="ECO:0000313" key="3">
    <source>
        <dbReference type="EMBL" id="PHJ25996.1"/>
    </source>
</evidence>
<name>A0A2C6LIG5_9APIC</name>
<proteinExistence type="predicted"/>
<evidence type="ECO:0000313" key="4">
    <source>
        <dbReference type="Proteomes" id="UP000221165"/>
    </source>
</evidence>
<dbReference type="RefSeq" id="XP_067927642.1">
    <property type="nucleotide sequence ID" value="XM_068060409.1"/>
</dbReference>
<sequence length="136" mass="14543">MKQRASHRAIRRCSFSLHGSPAIACLVVTLVWTAAAAEYKEAVGDADMGDDRETTAGGGAGSESTNGVSGVAKAASELVAVDEEVISAERRTRQQSHVREHSVSKHAARSLSQQKTEVGPCPHCYRIDCRSYTGEK</sequence>
<evidence type="ECO:0000256" key="2">
    <source>
        <dbReference type="SAM" id="SignalP"/>
    </source>
</evidence>
<protein>
    <recommendedName>
        <fullName evidence="5">Transmembrane protein</fullName>
    </recommendedName>
</protein>
<accession>A0A2C6LIG5</accession>
<organism evidence="3 4">
    <name type="scientific">Cystoisospora suis</name>
    <dbReference type="NCBI Taxonomy" id="483139"/>
    <lineage>
        <taxon>Eukaryota</taxon>
        <taxon>Sar</taxon>
        <taxon>Alveolata</taxon>
        <taxon>Apicomplexa</taxon>
        <taxon>Conoidasida</taxon>
        <taxon>Coccidia</taxon>
        <taxon>Eucoccidiorida</taxon>
        <taxon>Eimeriorina</taxon>
        <taxon>Sarcocystidae</taxon>
        <taxon>Cystoisospora</taxon>
    </lineage>
</organism>
<feature type="chain" id="PRO_5013084238" description="Transmembrane protein" evidence="2">
    <location>
        <begin position="37"/>
        <end position="136"/>
    </location>
</feature>
<gene>
    <name evidence="3" type="ORF">CSUI_000175</name>
</gene>
<evidence type="ECO:0000256" key="1">
    <source>
        <dbReference type="SAM" id="MobiDB-lite"/>
    </source>
</evidence>
<reference evidence="3 4" key="1">
    <citation type="journal article" date="2017" name="Int. J. Parasitol.">
        <title>The genome of the protozoan parasite Cystoisospora suis and a reverse vaccinology approach to identify vaccine candidates.</title>
        <authorList>
            <person name="Palmieri N."/>
            <person name="Shrestha A."/>
            <person name="Ruttkowski B."/>
            <person name="Beck T."/>
            <person name="Vogl C."/>
            <person name="Tomley F."/>
            <person name="Blake D.P."/>
            <person name="Joachim A."/>
        </authorList>
    </citation>
    <scope>NUCLEOTIDE SEQUENCE [LARGE SCALE GENOMIC DNA]</scope>
    <source>
        <strain evidence="3 4">Wien I</strain>
    </source>
</reference>
<dbReference type="Proteomes" id="UP000221165">
    <property type="component" value="Unassembled WGS sequence"/>
</dbReference>